<dbReference type="InterPro" id="IPR036291">
    <property type="entry name" value="NAD(P)-bd_dom_sf"/>
</dbReference>
<dbReference type="SUPFAM" id="SSF50129">
    <property type="entry name" value="GroES-like"/>
    <property type="match status" value="1"/>
</dbReference>
<dbReference type="SMART" id="SM00829">
    <property type="entry name" value="PKS_ER"/>
    <property type="match status" value="1"/>
</dbReference>
<dbReference type="EMBL" id="AP022561">
    <property type="protein sequence ID" value="BBX05826.1"/>
    <property type="molecule type" value="Genomic_DNA"/>
</dbReference>
<evidence type="ECO:0000259" key="1">
    <source>
        <dbReference type="SMART" id="SM00829"/>
    </source>
</evidence>
<reference evidence="2 3" key="1">
    <citation type="journal article" date="2019" name="Emerg. Microbes Infect.">
        <title>Comprehensive subspecies identification of 175 nontuberculous mycobacteria species based on 7547 genomic profiles.</title>
        <authorList>
            <person name="Matsumoto Y."/>
            <person name="Kinjo T."/>
            <person name="Motooka D."/>
            <person name="Nabeya D."/>
            <person name="Jung N."/>
            <person name="Uechi K."/>
            <person name="Horii T."/>
            <person name="Iida T."/>
            <person name="Fujita J."/>
            <person name="Nakamura S."/>
        </authorList>
    </citation>
    <scope>NUCLEOTIDE SEQUENCE [LARGE SCALE GENOMIC DNA]</scope>
    <source>
        <strain evidence="2 3">JCM 6376</strain>
    </source>
</reference>
<organism evidence="2 3">
    <name type="scientific">Mycolicibacterium aichiense</name>
    <dbReference type="NCBI Taxonomy" id="1799"/>
    <lineage>
        <taxon>Bacteria</taxon>
        <taxon>Bacillati</taxon>
        <taxon>Actinomycetota</taxon>
        <taxon>Actinomycetes</taxon>
        <taxon>Mycobacteriales</taxon>
        <taxon>Mycobacteriaceae</taxon>
        <taxon>Mycolicibacterium</taxon>
    </lineage>
</organism>
<evidence type="ECO:0000313" key="3">
    <source>
        <dbReference type="Proteomes" id="UP000467327"/>
    </source>
</evidence>
<dbReference type="InterPro" id="IPR013149">
    <property type="entry name" value="ADH-like_C"/>
</dbReference>
<name>A0AAD1HKE1_9MYCO</name>
<dbReference type="GO" id="GO:0016491">
    <property type="term" value="F:oxidoreductase activity"/>
    <property type="evidence" value="ECO:0007669"/>
    <property type="project" value="InterPro"/>
</dbReference>
<proteinExistence type="predicted"/>
<dbReference type="PANTHER" id="PTHR43677:SF4">
    <property type="entry name" value="QUINONE OXIDOREDUCTASE-LIKE PROTEIN 2"/>
    <property type="match status" value="1"/>
</dbReference>
<dbReference type="InterPro" id="IPR051397">
    <property type="entry name" value="Zn-ADH-like_protein"/>
</dbReference>
<accession>A0AAD1HKE1</accession>
<dbReference type="Pfam" id="PF08240">
    <property type="entry name" value="ADH_N"/>
    <property type="match status" value="1"/>
</dbReference>
<dbReference type="KEGG" id="maic:MAIC_06290"/>
<dbReference type="InterPro" id="IPR011032">
    <property type="entry name" value="GroES-like_sf"/>
</dbReference>
<sequence length="343" mass="35474">MIVERNAAEVGPMRAWQVQGPGEPEAVLRLVEREVPAPGPGQVRVRVAAAGIGLPDVLMCRGTYPLTPAVPFTPGQELAGTVTAVGPGVEVPIGTRVMGVSDFMNGNGAFAEEALAPATSLLPAPAALDDCAAAGFWIPNVTAWTGLVDRGQLRPGQRLAVLGAAGGSGIAAVQLGKALGATVIAVVGEQSRAEFCRSFGADHVVVARDDAADDGRPLAQALREITDWQGVDMIFDPVGGAQGSTAMGALARHGRHLAVGFASGSWPTVDVQMMAVTNTSLVGVLAAPQSREHTEYVLRGLTDLLDRGAIGDTVRNRWAFDDAPVALARVADRSQLGKCVLDL</sequence>
<gene>
    <name evidence="2" type="ORF">MAIC_06290</name>
</gene>
<evidence type="ECO:0000313" key="2">
    <source>
        <dbReference type="EMBL" id="BBX05826.1"/>
    </source>
</evidence>
<dbReference type="RefSeq" id="WP_115317409.1">
    <property type="nucleotide sequence ID" value="NZ_AP022561.1"/>
</dbReference>
<dbReference type="SUPFAM" id="SSF51735">
    <property type="entry name" value="NAD(P)-binding Rossmann-fold domains"/>
    <property type="match status" value="1"/>
</dbReference>
<dbReference type="Gene3D" id="3.40.50.720">
    <property type="entry name" value="NAD(P)-binding Rossmann-like Domain"/>
    <property type="match status" value="1"/>
</dbReference>
<dbReference type="InterPro" id="IPR013154">
    <property type="entry name" value="ADH-like_N"/>
</dbReference>
<dbReference type="Gene3D" id="3.90.180.10">
    <property type="entry name" value="Medium-chain alcohol dehydrogenases, catalytic domain"/>
    <property type="match status" value="1"/>
</dbReference>
<dbReference type="PANTHER" id="PTHR43677">
    <property type="entry name" value="SHORT-CHAIN DEHYDROGENASE/REDUCTASE"/>
    <property type="match status" value="1"/>
</dbReference>
<feature type="domain" description="Enoyl reductase (ER)" evidence="1">
    <location>
        <begin position="26"/>
        <end position="341"/>
    </location>
</feature>
<dbReference type="InterPro" id="IPR020843">
    <property type="entry name" value="ER"/>
</dbReference>
<dbReference type="Proteomes" id="UP000467327">
    <property type="component" value="Chromosome"/>
</dbReference>
<dbReference type="Pfam" id="PF00107">
    <property type="entry name" value="ADH_zinc_N"/>
    <property type="match status" value="1"/>
</dbReference>
<dbReference type="AlphaFoldDB" id="A0AAD1HKE1"/>
<protein>
    <submittedName>
        <fullName evidence="2">Oxidoreductase</fullName>
    </submittedName>
</protein>
<keyword evidence="3" id="KW-1185">Reference proteome</keyword>
<dbReference type="CDD" id="cd08241">
    <property type="entry name" value="QOR1"/>
    <property type="match status" value="1"/>
</dbReference>